<protein>
    <submittedName>
        <fullName evidence="2">Uncharacterized protein</fullName>
    </submittedName>
</protein>
<dbReference type="AlphaFoldDB" id="A0ABD0RYI8"/>
<feature type="region of interest" description="Disordered" evidence="1">
    <location>
        <begin position="1"/>
        <end position="37"/>
    </location>
</feature>
<feature type="non-terminal residue" evidence="2">
    <location>
        <position position="52"/>
    </location>
</feature>
<evidence type="ECO:0000256" key="1">
    <source>
        <dbReference type="SAM" id="MobiDB-lite"/>
    </source>
</evidence>
<gene>
    <name evidence="2" type="ORF">M9458_000890</name>
</gene>
<dbReference type="Proteomes" id="UP001529510">
    <property type="component" value="Unassembled WGS sequence"/>
</dbReference>
<evidence type="ECO:0000313" key="3">
    <source>
        <dbReference type="Proteomes" id="UP001529510"/>
    </source>
</evidence>
<accession>A0ABD0RYI8</accession>
<organism evidence="2 3">
    <name type="scientific">Cirrhinus mrigala</name>
    <name type="common">Mrigala</name>
    <dbReference type="NCBI Taxonomy" id="683832"/>
    <lineage>
        <taxon>Eukaryota</taxon>
        <taxon>Metazoa</taxon>
        <taxon>Chordata</taxon>
        <taxon>Craniata</taxon>
        <taxon>Vertebrata</taxon>
        <taxon>Euteleostomi</taxon>
        <taxon>Actinopterygii</taxon>
        <taxon>Neopterygii</taxon>
        <taxon>Teleostei</taxon>
        <taxon>Ostariophysi</taxon>
        <taxon>Cypriniformes</taxon>
        <taxon>Cyprinidae</taxon>
        <taxon>Labeoninae</taxon>
        <taxon>Labeonini</taxon>
        <taxon>Cirrhinus</taxon>
    </lineage>
</organism>
<dbReference type="EMBL" id="JAMKFB020000001">
    <property type="protein sequence ID" value="KAL0202872.1"/>
    <property type="molecule type" value="Genomic_DNA"/>
</dbReference>
<comment type="caution">
    <text evidence="2">The sequence shown here is derived from an EMBL/GenBank/DDBJ whole genome shotgun (WGS) entry which is preliminary data.</text>
</comment>
<sequence>CNDVGKSELVLPESSVKKDKRDPEHEERHKRENDVQDELPFPVIFGRKLIPV</sequence>
<evidence type="ECO:0000313" key="2">
    <source>
        <dbReference type="EMBL" id="KAL0202872.1"/>
    </source>
</evidence>
<reference evidence="2 3" key="1">
    <citation type="submission" date="2024-05" db="EMBL/GenBank/DDBJ databases">
        <title>Genome sequencing and assembly of Indian major carp, Cirrhinus mrigala (Hamilton, 1822).</title>
        <authorList>
            <person name="Mohindra V."/>
            <person name="Chowdhury L.M."/>
            <person name="Lal K."/>
            <person name="Jena J.K."/>
        </authorList>
    </citation>
    <scope>NUCLEOTIDE SEQUENCE [LARGE SCALE GENOMIC DNA]</scope>
    <source>
        <strain evidence="2">CM1030</strain>
        <tissue evidence="2">Blood</tissue>
    </source>
</reference>
<feature type="compositionally biased region" description="Basic and acidic residues" evidence="1">
    <location>
        <begin position="15"/>
        <end position="34"/>
    </location>
</feature>
<keyword evidence="3" id="KW-1185">Reference proteome</keyword>
<feature type="non-terminal residue" evidence="2">
    <location>
        <position position="1"/>
    </location>
</feature>
<name>A0ABD0RYI8_CIRMR</name>
<proteinExistence type="predicted"/>